<name>A0A2N5C8L7_9BURK</name>
<sequence>MSVTSHFYLLSPPGFKFYRGDIYFAGGGDFAVAEAAALLANRWGIPASVDTQALPLFYKLELDGSLDVDGALTDERAGAMRVESELGWTYMLRHTAQALAKAADVDELTSRRRAAIFIQEWGGLEAFGPQAVTRLEGQLRAVDMKLKYLKPHAFIGVIALRHVAGELHRAGMLHPPDMPVLLERLNAPTPPQPLSLPQVRPIGVHRPLVARNAHRTEGEQKWTESVRDDVATWLDQRDEHVVAEVSRFKIYKPRQAELLLHRIRAPEASIDGVKVADVYQQLPAAVWIGRVVPLDSEPASTLIRRLVCSIDFGPDSATYPIVLCPNWLRLLQWRAHEDAPGVYIDVSGGAVARVVWWRDAGPVDIDDESIWGEGCYVTLNKAGLAQFTATCGNAVINVFATREVQKPREYGEKFFEAARNSYSI</sequence>
<gene>
    <name evidence="1" type="ORF">CYJ10_22005</name>
</gene>
<organism evidence="1 2">
    <name type="scientific">Cupriavidus pauculus</name>
    <dbReference type="NCBI Taxonomy" id="82633"/>
    <lineage>
        <taxon>Bacteria</taxon>
        <taxon>Pseudomonadati</taxon>
        <taxon>Pseudomonadota</taxon>
        <taxon>Betaproteobacteria</taxon>
        <taxon>Burkholderiales</taxon>
        <taxon>Burkholderiaceae</taxon>
        <taxon>Cupriavidus</taxon>
    </lineage>
</organism>
<evidence type="ECO:0000313" key="2">
    <source>
        <dbReference type="Proteomes" id="UP000234341"/>
    </source>
</evidence>
<proteinExistence type="predicted"/>
<protein>
    <submittedName>
        <fullName evidence="1">Uncharacterized protein</fullName>
    </submittedName>
</protein>
<dbReference type="EMBL" id="PJRP01000011">
    <property type="protein sequence ID" value="PLP98552.1"/>
    <property type="molecule type" value="Genomic_DNA"/>
</dbReference>
<dbReference type="AlphaFoldDB" id="A0A2N5C8L7"/>
<comment type="caution">
    <text evidence="1">The sequence shown here is derived from an EMBL/GenBank/DDBJ whole genome shotgun (WGS) entry which is preliminary data.</text>
</comment>
<accession>A0A2N5C8L7</accession>
<reference evidence="1 2" key="1">
    <citation type="submission" date="2017-12" db="EMBL/GenBank/DDBJ databases">
        <title>Genome sequence of the active heterotrophic nitrifier-denitrifier, Cupriavidus pauculus UM1.</title>
        <authorList>
            <person name="Putonti C."/>
            <person name="Castignetti D."/>
        </authorList>
    </citation>
    <scope>NUCLEOTIDE SEQUENCE [LARGE SCALE GENOMIC DNA]</scope>
    <source>
        <strain evidence="1 2">UM1</strain>
    </source>
</reference>
<dbReference type="Proteomes" id="UP000234341">
    <property type="component" value="Unassembled WGS sequence"/>
</dbReference>
<evidence type="ECO:0000313" key="1">
    <source>
        <dbReference type="EMBL" id="PLP98552.1"/>
    </source>
</evidence>